<evidence type="ECO:0000256" key="5">
    <source>
        <dbReference type="HAMAP-Rule" id="MF_01320"/>
    </source>
</evidence>
<dbReference type="GO" id="GO:0015934">
    <property type="term" value="C:large ribosomal subunit"/>
    <property type="evidence" value="ECO:0007669"/>
    <property type="project" value="InterPro"/>
</dbReference>
<keyword evidence="5" id="KW-0699">rRNA-binding</keyword>
<protein>
    <recommendedName>
        <fullName evidence="4 5">Large ribosomal subunit protein uL2</fullName>
    </recommendedName>
</protein>
<evidence type="ECO:0000313" key="10">
    <source>
        <dbReference type="Proteomes" id="UP000176299"/>
    </source>
</evidence>
<dbReference type="InterPro" id="IPR022666">
    <property type="entry name" value="Ribosomal_uL2_RNA-bd_dom"/>
</dbReference>
<comment type="subunit">
    <text evidence="5">Part of the 50S ribosomal subunit. Forms a bridge to the 30S subunit in the 70S ribosome.</text>
</comment>
<dbReference type="Pfam" id="PF03947">
    <property type="entry name" value="Ribosomal_L2_C"/>
    <property type="match status" value="1"/>
</dbReference>
<comment type="caution">
    <text evidence="9">The sequence shown here is derived from an EMBL/GenBank/DDBJ whole genome shotgun (WGS) entry which is preliminary data.</text>
</comment>
<dbReference type="InterPro" id="IPR014722">
    <property type="entry name" value="Rib_uL2_dom2"/>
</dbReference>
<dbReference type="GO" id="GO:0016740">
    <property type="term" value="F:transferase activity"/>
    <property type="evidence" value="ECO:0007669"/>
    <property type="project" value="InterPro"/>
</dbReference>
<dbReference type="Gene3D" id="4.10.950.10">
    <property type="entry name" value="Ribosomal protein L2, domain 3"/>
    <property type="match status" value="1"/>
</dbReference>
<keyword evidence="3 5" id="KW-0687">Ribonucleoprotein</keyword>
<dbReference type="Gene3D" id="2.30.30.30">
    <property type="match status" value="1"/>
</dbReference>
<dbReference type="PANTHER" id="PTHR13691:SF5">
    <property type="entry name" value="LARGE RIBOSOMAL SUBUNIT PROTEIN UL2M"/>
    <property type="match status" value="1"/>
</dbReference>
<dbReference type="GO" id="GO:0019843">
    <property type="term" value="F:rRNA binding"/>
    <property type="evidence" value="ECO:0007669"/>
    <property type="project" value="UniProtKB-UniRule"/>
</dbReference>
<keyword evidence="2 5" id="KW-0689">Ribosomal protein</keyword>
<dbReference type="Proteomes" id="UP000176299">
    <property type="component" value="Unassembled WGS sequence"/>
</dbReference>
<reference evidence="9 10" key="1">
    <citation type="journal article" date="2016" name="Nat. Commun.">
        <title>Thousands of microbial genomes shed light on interconnected biogeochemical processes in an aquifer system.</title>
        <authorList>
            <person name="Anantharaman K."/>
            <person name="Brown C.T."/>
            <person name="Hug L.A."/>
            <person name="Sharon I."/>
            <person name="Castelle C.J."/>
            <person name="Probst A.J."/>
            <person name="Thomas B.C."/>
            <person name="Singh A."/>
            <person name="Wilkins M.J."/>
            <person name="Karaoz U."/>
            <person name="Brodie E.L."/>
            <person name="Williams K.H."/>
            <person name="Hubbard S.S."/>
            <person name="Banfield J.F."/>
        </authorList>
    </citation>
    <scope>NUCLEOTIDE SEQUENCE [LARGE SCALE GENOMIC DNA]</scope>
</reference>
<gene>
    <name evidence="5" type="primary">rplB</name>
    <name evidence="9" type="ORF">A2113_01185</name>
</gene>
<evidence type="ECO:0000313" key="9">
    <source>
        <dbReference type="EMBL" id="OGY21921.1"/>
    </source>
</evidence>
<dbReference type="GO" id="GO:0002181">
    <property type="term" value="P:cytoplasmic translation"/>
    <property type="evidence" value="ECO:0007669"/>
    <property type="project" value="TreeGrafter"/>
</dbReference>
<dbReference type="SUPFAM" id="SSF50249">
    <property type="entry name" value="Nucleic acid-binding proteins"/>
    <property type="match status" value="1"/>
</dbReference>
<evidence type="ECO:0000256" key="3">
    <source>
        <dbReference type="ARBA" id="ARBA00023274"/>
    </source>
</evidence>
<dbReference type="FunFam" id="4.10.950.10:FF:000001">
    <property type="entry name" value="50S ribosomal protein L2"/>
    <property type="match status" value="1"/>
</dbReference>
<dbReference type="InterPro" id="IPR014726">
    <property type="entry name" value="Ribosomal_uL2_dom3"/>
</dbReference>
<dbReference type="SUPFAM" id="SSF50104">
    <property type="entry name" value="Translation proteins SH3-like domain"/>
    <property type="match status" value="1"/>
</dbReference>
<sequence>MTESVVKKTKIIKKVKLKSAKNLMEILPKSGARDAGGQISVRHIGGRHKRLYRQVDFKRDKFEVEARVAAIEYDPNRNTNVALLYYADGEKRYILAPTGLKVGEKIISGEKTEVKSGNAMPLKNIPVGIQVHNIELTPGKGGQLVRGAGGVATVAAKEGTFAHLRLPSGELRKVPIEGLATIGQLGNLNWKNIPVGKAGRTRHRGIRPTVRGVAMSPRDHPHGGGEGRSGIGMSSPKSPTGKKTLGKKTRRSKPSDKLILERRK</sequence>
<dbReference type="SMART" id="SM01382">
    <property type="entry name" value="Ribosomal_L2_C"/>
    <property type="match status" value="1"/>
</dbReference>
<evidence type="ECO:0000256" key="4">
    <source>
        <dbReference type="ARBA" id="ARBA00035242"/>
    </source>
</evidence>
<dbReference type="InterPro" id="IPR012340">
    <property type="entry name" value="NA-bd_OB-fold"/>
</dbReference>
<comment type="function">
    <text evidence="5">One of the primary rRNA binding proteins. Required for association of the 30S and 50S subunits to form the 70S ribosome, for tRNA binding and peptide bond formation. It has been suggested to have peptidyltransferase activity; this is somewhat controversial. Makes several contacts with the 16S rRNA in the 70S ribosome.</text>
</comment>
<dbReference type="PANTHER" id="PTHR13691">
    <property type="entry name" value="RIBOSOMAL PROTEIN L2"/>
    <property type="match status" value="1"/>
</dbReference>
<evidence type="ECO:0000256" key="6">
    <source>
        <dbReference type="SAM" id="MobiDB-lite"/>
    </source>
</evidence>
<dbReference type="STRING" id="1802591.A2113_01185"/>
<proteinExistence type="inferred from homology"/>
<evidence type="ECO:0000256" key="1">
    <source>
        <dbReference type="ARBA" id="ARBA00005636"/>
    </source>
</evidence>
<keyword evidence="5" id="KW-0694">RNA-binding</keyword>
<dbReference type="Pfam" id="PF00181">
    <property type="entry name" value="Ribosomal_L2_N"/>
    <property type="match status" value="1"/>
</dbReference>
<dbReference type="InterPro" id="IPR002171">
    <property type="entry name" value="Ribosomal_uL2"/>
</dbReference>
<feature type="domain" description="Large ribosomal subunit protein uL2 RNA-binding" evidence="8">
    <location>
        <begin position="32"/>
        <end position="108"/>
    </location>
</feature>
<evidence type="ECO:0000259" key="7">
    <source>
        <dbReference type="SMART" id="SM01382"/>
    </source>
</evidence>
<dbReference type="AlphaFoldDB" id="A0A1G1W2Q5"/>
<dbReference type="EMBL" id="MHCN01000010">
    <property type="protein sequence ID" value="OGY21921.1"/>
    <property type="molecule type" value="Genomic_DNA"/>
</dbReference>
<dbReference type="Gene3D" id="2.40.50.140">
    <property type="entry name" value="Nucleic acid-binding proteins"/>
    <property type="match status" value="1"/>
</dbReference>
<accession>A0A1G1W2Q5</accession>
<dbReference type="NCBIfam" id="TIGR01171">
    <property type="entry name" value="rplB_bact"/>
    <property type="match status" value="1"/>
</dbReference>
<dbReference type="GO" id="GO:0003735">
    <property type="term" value="F:structural constituent of ribosome"/>
    <property type="evidence" value="ECO:0007669"/>
    <property type="project" value="InterPro"/>
</dbReference>
<dbReference type="SMART" id="SM01383">
    <property type="entry name" value="Ribosomal_L2"/>
    <property type="match status" value="1"/>
</dbReference>
<evidence type="ECO:0000259" key="8">
    <source>
        <dbReference type="SMART" id="SM01383"/>
    </source>
</evidence>
<feature type="compositionally biased region" description="Low complexity" evidence="6">
    <location>
        <begin position="231"/>
        <end position="243"/>
    </location>
</feature>
<dbReference type="PIRSF" id="PIRSF002158">
    <property type="entry name" value="Ribosomal_L2"/>
    <property type="match status" value="1"/>
</dbReference>
<name>A0A1G1W2Q5_9BACT</name>
<dbReference type="HAMAP" id="MF_01320_B">
    <property type="entry name" value="Ribosomal_uL2_B"/>
    <property type="match status" value="1"/>
</dbReference>
<evidence type="ECO:0000256" key="2">
    <source>
        <dbReference type="ARBA" id="ARBA00022980"/>
    </source>
</evidence>
<dbReference type="InterPro" id="IPR022669">
    <property type="entry name" value="Ribosomal_uL2_C"/>
</dbReference>
<dbReference type="FunFam" id="2.30.30.30:FF:000001">
    <property type="entry name" value="50S ribosomal protein L2"/>
    <property type="match status" value="1"/>
</dbReference>
<feature type="compositionally biased region" description="Basic and acidic residues" evidence="6">
    <location>
        <begin position="253"/>
        <end position="264"/>
    </location>
</feature>
<dbReference type="InterPro" id="IPR005880">
    <property type="entry name" value="Ribosomal_uL2_bac/org-type"/>
</dbReference>
<comment type="similarity">
    <text evidence="1 5">Belongs to the universal ribosomal protein uL2 family.</text>
</comment>
<feature type="domain" description="Large ribosomal subunit protein uL2 C-terminal" evidence="7">
    <location>
        <begin position="114"/>
        <end position="243"/>
    </location>
</feature>
<feature type="region of interest" description="Disordered" evidence="6">
    <location>
        <begin position="199"/>
        <end position="264"/>
    </location>
</feature>
<dbReference type="InterPro" id="IPR008991">
    <property type="entry name" value="Translation_prot_SH3-like_sf"/>
</dbReference>
<organism evidence="9 10">
    <name type="scientific">Candidatus Woykebacteria bacterium GWA1_44_8</name>
    <dbReference type="NCBI Taxonomy" id="1802591"/>
    <lineage>
        <taxon>Bacteria</taxon>
        <taxon>Candidatus Woykeibacteriota</taxon>
    </lineage>
</organism>